<accession>A0A9P9AW70</accession>
<dbReference type="InterPro" id="IPR015679">
    <property type="entry name" value="PLipase_D_fam"/>
</dbReference>
<feature type="region of interest" description="Disordered" evidence="6">
    <location>
        <begin position="317"/>
        <end position="344"/>
    </location>
</feature>
<dbReference type="Gene3D" id="3.30.870.10">
    <property type="entry name" value="Endonuclease Chain A"/>
    <property type="match status" value="3"/>
</dbReference>
<name>A0A9P9AW70_9HYPO</name>
<keyword evidence="3 5" id="KW-0442">Lipid degradation</keyword>
<dbReference type="PIRSF" id="PIRSF009376">
    <property type="entry name" value="Phospholipase_D_euk"/>
    <property type="match status" value="1"/>
</dbReference>
<feature type="domain" description="PLD phosphodiesterase" evidence="7">
    <location>
        <begin position="623"/>
        <end position="650"/>
    </location>
</feature>
<feature type="compositionally biased region" description="Basic and acidic residues" evidence="6">
    <location>
        <begin position="330"/>
        <end position="344"/>
    </location>
</feature>
<dbReference type="GO" id="GO:0004630">
    <property type="term" value="F:phospholipase D activity"/>
    <property type="evidence" value="ECO:0007669"/>
    <property type="project" value="UniProtKB-UniRule"/>
</dbReference>
<dbReference type="EMBL" id="JAGPYM010000004">
    <property type="protein sequence ID" value="KAH6895450.1"/>
    <property type="molecule type" value="Genomic_DNA"/>
</dbReference>
<keyword evidence="1" id="KW-0677">Repeat</keyword>
<evidence type="ECO:0000256" key="5">
    <source>
        <dbReference type="PIRNR" id="PIRNR009376"/>
    </source>
</evidence>
<feature type="region of interest" description="Disordered" evidence="6">
    <location>
        <begin position="16"/>
        <end position="61"/>
    </location>
</feature>
<comment type="similarity">
    <text evidence="5">Belongs to the phospholipase D family.</text>
</comment>
<evidence type="ECO:0000256" key="3">
    <source>
        <dbReference type="ARBA" id="ARBA00022963"/>
    </source>
</evidence>
<dbReference type="CDD" id="cd09138">
    <property type="entry name" value="PLDc_vPLD1_2_yPLD_like_1"/>
    <property type="match status" value="1"/>
</dbReference>
<dbReference type="PANTHER" id="PTHR18896">
    <property type="entry name" value="PHOSPHOLIPASE D"/>
    <property type="match status" value="1"/>
</dbReference>
<dbReference type="Pfam" id="PF00614">
    <property type="entry name" value="PLDc"/>
    <property type="match status" value="2"/>
</dbReference>
<keyword evidence="9" id="KW-1185">Reference proteome</keyword>
<evidence type="ECO:0000256" key="4">
    <source>
        <dbReference type="ARBA" id="ARBA00023098"/>
    </source>
</evidence>
<dbReference type="PROSITE" id="PS50035">
    <property type="entry name" value="PLD"/>
    <property type="match status" value="2"/>
</dbReference>
<reference evidence="8 9" key="1">
    <citation type="journal article" date="2021" name="Nat. Commun.">
        <title>Genetic determinants of endophytism in the Arabidopsis root mycobiome.</title>
        <authorList>
            <person name="Mesny F."/>
            <person name="Miyauchi S."/>
            <person name="Thiergart T."/>
            <person name="Pickel B."/>
            <person name="Atanasova L."/>
            <person name="Karlsson M."/>
            <person name="Huettel B."/>
            <person name="Barry K.W."/>
            <person name="Haridas S."/>
            <person name="Chen C."/>
            <person name="Bauer D."/>
            <person name="Andreopoulos W."/>
            <person name="Pangilinan J."/>
            <person name="LaButti K."/>
            <person name="Riley R."/>
            <person name="Lipzen A."/>
            <person name="Clum A."/>
            <person name="Drula E."/>
            <person name="Henrissat B."/>
            <person name="Kohler A."/>
            <person name="Grigoriev I.V."/>
            <person name="Martin F.M."/>
            <person name="Hacquard S."/>
        </authorList>
    </citation>
    <scope>NUCLEOTIDE SEQUENCE [LARGE SCALE GENOMIC DNA]</scope>
    <source>
        <strain evidence="8 9">MPI-CAGE-CH-0241</strain>
    </source>
</reference>
<dbReference type="CDD" id="cd09141">
    <property type="entry name" value="PLDc_vPLD1_2_yPLD_like_2"/>
    <property type="match status" value="1"/>
</dbReference>
<dbReference type="GO" id="GO:0006654">
    <property type="term" value="P:phosphatidic acid biosynthetic process"/>
    <property type="evidence" value="ECO:0007669"/>
    <property type="project" value="InterPro"/>
</dbReference>
<dbReference type="PANTHER" id="PTHR18896:SF186">
    <property type="entry name" value="PHOSPHOLIPASE D"/>
    <property type="match status" value="1"/>
</dbReference>
<dbReference type="InterPro" id="IPR016555">
    <property type="entry name" value="PLipase_D_euk"/>
</dbReference>
<evidence type="ECO:0000313" key="9">
    <source>
        <dbReference type="Proteomes" id="UP000777438"/>
    </source>
</evidence>
<gene>
    <name evidence="8" type="ORF">B0T10DRAFT_216602</name>
</gene>
<dbReference type="SUPFAM" id="SSF56024">
    <property type="entry name" value="Phospholipase D/nuclease"/>
    <property type="match status" value="2"/>
</dbReference>
<dbReference type="GO" id="GO:0035556">
    <property type="term" value="P:intracellular signal transduction"/>
    <property type="evidence" value="ECO:0007669"/>
    <property type="project" value="InterPro"/>
</dbReference>
<comment type="catalytic activity">
    <reaction evidence="5">
        <text>a 1,2-diacyl-sn-glycero-3-phosphocholine + H2O = a 1,2-diacyl-sn-glycero-3-phosphate + choline + H(+)</text>
        <dbReference type="Rhea" id="RHEA:14445"/>
        <dbReference type="ChEBI" id="CHEBI:15354"/>
        <dbReference type="ChEBI" id="CHEBI:15377"/>
        <dbReference type="ChEBI" id="CHEBI:15378"/>
        <dbReference type="ChEBI" id="CHEBI:57643"/>
        <dbReference type="ChEBI" id="CHEBI:58608"/>
        <dbReference type="EC" id="3.1.4.4"/>
    </reaction>
</comment>
<keyword evidence="4" id="KW-0443">Lipid metabolism</keyword>
<comment type="caution">
    <text evidence="8">The sequence shown here is derived from an EMBL/GenBank/DDBJ whole genome shotgun (WGS) entry which is preliminary data.</text>
</comment>
<evidence type="ECO:0000313" key="8">
    <source>
        <dbReference type="EMBL" id="KAH6895450.1"/>
    </source>
</evidence>
<dbReference type="InterPro" id="IPR001736">
    <property type="entry name" value="PLipase_D/transphosphatidylase"/>
</dbReference>
<dbReference type="GO" id="GO:0009395">
    <property type="term" value="P:phospholipid catabolic process"/>
    <property type="evidence" value="ECO:0007669"/>
    <property type="project" value="TreeGrafter"/>
</dbReference>
<organism evidence="8 9">
    <name type="scientific">Thelonectria olida</name>
    <dbReference type="NCBI Taxonomy" id="1576542"/>
    <lineage>
        <taxon>Eukaryota</taxon>
        <taxon>Fungi</taxon>
        <taxon>Dikarya</taxon>
        <taxon>Ascomycota</taxon>
        <taxon>Pezizomycotina</taxon>
        <taxon>Sordariomycetes</taxon>
        <taxon>Hypocreomycetidae</taxon>
        <taxon>Hypocreales</taxon>
        <taxon>Nectriaceae</taxon>
        <taxon>Thelonectria</taxon>
    </lineage>
</organism>
<evidence type="ECO:0000256" key="2">
    <source>
        <dbReference type="ARBA" id="ARBA00022801"/>
    </source>
</evidence>
<evidence type="ECO:0000259" key="7">
    <source>
        <dbReference type="PROSITE" id="PS50035"/>
    </source>
</evidence>
<dbReference type="Proteomes" id="UP000777438">
    <property type="component" value="Unassembled WGS sequence"/>
</dbReference>
<proteinExistence type="inferred from homology"/>
<dbReference type="EC" id="3.1.4.4" evidence="5"/>
<protein>
    <recommendedName>
        <fullName evidence="5">Phospholipase</fullName>
        <ecNumber evidence="5">3.1.4.4</ecNumber>
    </recommendedName>
</protein>
<feature type="domain" description="PLD phosphodiesterase" evidence="7">
    <location>
        <begin position="198"/>
        <end position="225"/>
    </location>
</feature>
<feature type="compositionally biased region" description="Polar residues" evidence="6">
    <location>
        <begin position="33"/>
        <end position="61"/>
    </location>
</feature>
<evidence type="ECO:0000256" key="1">
    <source>
        <dbReference type="ARBA" id="ARBA00022737"/>
    </source>
</evidence>
<dbReference type="AlphaFoldDB" id="A0A9P9AW70"/>
<evidence type="ECO:0000256" key="6">
    <source>
        <dbReference type="SAM" id="MobiDB-lite"/>
    </source>
</evidence>
<dbReference type="OrthoDB" id="14911at2759"/>
<dbReference type="SMART" id="SM00155">
    <property type="entry name" value="PLDc"/>
    <property type="match status" value="2"/>
</dbReference>
<sequence length="857" mass="98132">MDSLFKKVGEGLESLGQQAGKHLEEALGGGNSKPAQSNTQQQDAGSNQPATDTNNQHRFGSFAPQTSCNAKWYVDGASYFWAVSEAIERAQESIMILDWWLSPELYLRRPPSKNETYRLDRMLRNAAERGVKVNVIVYREVQAALTLDSAHTRKALEALNPNIKVFRHPDHLPAGYDLKSTFGTTLKSWTDLADDVVLYWAHHEKLCVIDHKLAFMGGLDMCFGRWDTSSHPIADVHIDLRDVIFPGQDYNNARVMDFDDVQNFQANKLDRTKSSRMGWSDVALSLNGKIVHYLVEHFVDRWNFIYGEKYEKKNPGKYARLDVPSQSSSHQREGERGGRGEQRHHRYEDYVGGLTDQFNRGFGGLGNFMPHHESEQRSHSERREDIQIQLVRSCSDWSSGHKLEKSIQNAYIETIRKAQHFIYIENQFFITATDPNQRPVKNQIGTAIVERITRAWHEGEDFKIWVLMPAVPAFSGDLKSEGALGTRAIMEFQYDSISRGRNSIMERLKVAGIQDPGRYIRFYNLRNFDRINTSRTLADAESRAGVSYEEARAEHDDYVNAGRGAGGYQGRTDHYDRFQREAARANDSTLDTISSAYMLGGPNVAQLPWNGNPEDEIDAFVSELLYIHSKLLIADDRVVLCGSANLNDRSQLGNHDSEIAIVIEEEPNLDTRINGRPCTVSRFASSLRRYIFRKHIGLIPDQRWDRPDQNWQPVDVSPNRYDWGSREDELVADPLSPRFLQFWDQVAHTNTEVFSRAFHPVPNDHVRTWKDYDEFFTRHFIIPGKEEEKKDQQEMKQGRVEYGHIVKEEFPGGVREVIDWLSRVRGTLVEMPLDFLVDAGDIAHGLSLNNLTEELYT</sequence>
<keyword evidence="2 5" id="KW-0378">Hydrolase</keyword>